<dbReference type="InterPro" id="IPR023401">
    <property type="entry name" value="ODC_N"/>
</dbReference>
<feature type="non-terminal residue" evidence="2">
    <location>
        <position position="370"/>
    </location>
</feature>
<dbReference type="Gene3D" id="3.30.1780.10">
    <property type="entry name" value="ornithine cyclodeaminase, domain 1"/>
    <property type="match status" value="1"/>
</dbReference>
<dbReference type="EMBL" id="JAEMWZ010000045">
    <property type="protein sequence ID" value="KAG7140397.1"/>
    <property type="molecule type" value="Genomic_DNA"/>
</dbReference>
<dbReference type="Gene3D" id="3.40.50.720">
    <property type="entry name" value="NAD(P)-binding Rossmann-like Domain"/>
    <property type="match status" value="1"/>
</dbReference>
<evidence type="ECO:0000256" key="1">
    <source>
        <dbReference type="ARBA" id="ARBA00008903"/>
    </source>
</evidence>
<evidence type="ECO:0000313" key="3">
    <source>
        <dbReference type="EMBL" id="KAG7140397.1"/>
    </source>
</evidence>
<gene>
    <name evidence="2" type="ORF">BN1723_010669</name>
    <name evidence="3" type="ORF">HYQ45_002819</name>
</gene>
<evidence type="ECO:0000313" key="4">
    <source>
        <dbReference type="Proteomes" id="UP000045706"/>
    </source>
</evidence>
<dbReference type="PANTHER" id="PTHR13812:SF19">
    <property type="entry name" value="KETIMINE REDUCTASE MU-CRYSTALLIN"/>
    <property type="match status" value="1"/>
</dbReference>
<accession>A0A0G4L177</accession>
<dbReference type="Proteomes" id="UP000045706">
    <property type="component" value="Unassembled WGS sequence"/>
</dbReference>
<comment type="similarity">
    <text evidence="1">Belongs to the ornithine cyclodeaminase/mu-crystallin family.</text>
</comment>
<dbReference type="Pfam" id="PF02423">
    <property type="entry name" value="OCD_Mu_crystall"/>
    <property type="match status" value="1"/>
</dbReference>
<dbReference type="EMBL" id="CVQI01006002">
    <property type="protein sequence ID" value="CRK15440.1"/>
    <property type="molecule type" value="Genomic_DNA"/>
</dbReference>
<organism evidence="2 4">
    <name type="scientific">Verticillium longisporum</name>
    <name type="common">Verticillium dahliae var. longisporum</name>
    <dbReference type="NCBI Taxonomy" id="100787"/>
    <lineage>
        <taxon>Eukaryota</taxon>
        <taxon>Fungi</taxon>
        <taxon>Dikarya</taxon>
        <taxon>Ascomycota</taxon>
        <taxon>Pezizomycotina</taxon>
        <taxon>Sordariomycetes</taxon>
        <taxon>Hypocreomycetidae</taxon>
        <taxon>Glomerellales</taxon>
        <taxon>Plectosphaerellaceae</taxon>
        <taxon>Verticillium</taxon>
    </lineage>
</organism>
<dbReference type="AlphaFoldDB" id="A0A0G4L177"/>
<dbReference type="PANTHER" id="PTHR13812">
    <property type="entry name" value="KETIMINE REDUCTASE MU-CRYSTALLIN"/>
    <property type="match status" value="1"/>
</dbReference>
<dbReference type="InterPro" id="IPR036291">
    <property type="entry name" value="NAD(P)-bd_dom_sf"/>
</dbReference>
<name>A0A0G4L177_VERLO</name>
<proteinExistence type="inferred from homology"/>
<protein>
    <recommendedName>
        <fullName evidence="5">Quinate/shikimate 5-dehydrogenase/glutamyl-tRNA reductase domain-containing protein</fullName>
    </recommendedName>
</protein>
<evidence type="ECO:0000313" key="2">
    <source>
        <dbReference type="EMBL" id="CRK15440.1"/>
    </source>
</evidence>
<reference evidence="2" key="2">
    <citation type="submission" date="2015-05" db="EMBL/GenBank/DDBJ databases">
        <authorList>
            <person name="Wang D.B."/>
            <person name="Wang M."/>
        </authorList>
    </citation>
    <scope>NUCLEOTIDE SEQUENCE [LARGE SCALE GENOMIC DNA]</scope>
    <source>
        <strain evidence="2">VL2</strain>
    </source>
</reference>
<evidence type="ECO:0008006" key="5">
    <source>
        <dbReference type="Google" id="ProtNLM"/>
    </source>
</evidence>
<dbReference type="InterPro" id="IPR003462">
    <property type="entry name" value="ODC_Mu_crystall"/>
</dbReference>
<reference evidence="3" key="3">
    <citation type="journal article" date="2021" name="Mol. Plant Pathol.">
        <title>A 20-kb lineage-specific genomic region tames virulence in pathogenic amphidiploid Verticillium longisporum.</title>
        <authorList>
            <person name="Harting R."/>
            <person name="Starke J."/>
            <person name="Kusch H."/>
            <person name="Poggeler S."/>
            <person name="Maurus I."/>
            <person name="Schluter R."/>
            <person name="Landesfeind M."/>
            <person name="Bulla I."/>
            <person name="Nowrousian M."/>
            <person name="de Jonge R."/>
            <person name="Stahlhut G."/>
            <person name="Hoff K.J."/>
            <person name="Asshauer K.P."/>
            <person name="Thurmer A."/>
            <person name="Stanke M."/>
            <person name="Daniel R."/>
            <person name="Morgenstern B."/>
            <person name="Thomma B.P.H.J."/>
            <person name="Kronstad J.W."/>
            <person name="Braus-Stromeyer S.A."/>
            <person name="Braus G.H."/>
        </authorList>
    </citation>
    <scope>NUCLEOTIDE SEQUENCE</scope>
    <source>
        <strain evidence="3">Vl32</strain>
    </source>
</reference>
<dbReference type="Proteomes" id="UP000689129">
    <property type="component" value="Unassembled WGS sequence"/>
</dbReference>
<dbReference type="GO" id="GO:0005737">
    <property type="term" value="C:cytoplasm"/>
    <property type="evidence" value="ECO:0007669"/>
    <property type="project" value="TreeGrafter"/>
</dbReference>
<dbReference type="SUPFAM" id="SSF51735">
    <property type="entry name" value="NAD(P)-binding Rossmann-fold domains"/>
    <property type="match status" value="1"/>
</dbReference>
<reference evidence="4" key="1">
    <citation type="submission" date="2015-05" db="EMBL/GenBank/DDBJ databases">
        <authorList>
            <person name="Fogelqvist Johan"/>
        </authorList>
    </citation>
    <scope>NUCLEOTIDE SEQUENCE [LARGE SCALE GENOMIC DNA]</scope>
</reference>
<sequence>MFTVLSDAAVKALFDAFTPEDVSYMSAVLREAFRAYSRDNEAEHQPHRAAVTRPNGQTSLFMPATTPNGLSVKIVGVPPPRPADAGASGPPSALRCVLTICDAEGRGVGVINAEAFTAFRTSLGSILLYQRRRRTARIVAFGAGKQALWHLRLALLLRGGDIESVTVVNRSKRRAEEMITQLQGMGGGSQDADHVHFTVIEADPEATAETPGLKDAVVGADVIFCTTPSKVELFPAEWLTSEEGRAKKRYIAAIGSYKLDMKEIPPAFLRAMTETDLGGLLVVDSREACYLEAGEIVEAEVPAERIMEIGQIVHAQKAGDQRAMETLSQKLEDGLVVYKSVGVGIMDLALGKALLELAGKHDVGVQVPDF</sequence>
<dbReference type="OrthoDB" id="41492at2759"/>